<dbReference type="GO" id="GO:0032259">
    <property type="term" value="P:methylation"/>
    <property type="evidence" value="ECO:0007669"/>
    <property type="project" value="UniProtKB-KW"/>
</dbReference>
<dbReference type="SUPFAM" id="SSF110849">
    <property type="entry name" value="ParB/Sulfiredoxin"/>
    <property type="match status" value="1"/>
</dbReference>
<dbReference type="GO" id="GO:0003677">
    <property type="term" value="F:DNA binding"/>
    <property type="evidence" value="ECO:0007669"/>
    <property type="project" value="InterPro"/>
</dbReference>
<dbReference type="KEGG" id="ptp:RCA23_c22800"/>
<feature type="domain" description="ParB-like N-terminal" evidence="5">
    <location>
        <begin position="6"/>
        <end position="92"/>
    </location>
</feature>
<dbReference type="Pfam" id="PF01555">
    <property type="entry name" value="N6_N4_Mtase"/>
    <property type="match status" value="1"/>
</dbReference>
<evidence type="ECO:0000313" key="7">
    <source>
        <dbReference type="Proteomes" id="UP000028680"/>
    </source>
</evidence>
<evidence type="ECO:0000256" key="1">
    <source>
        <dbReference type="ARBA" id="ARBA00022603"/>
    </source>
</evidence>
<keyword evidence="7" id="KW-1185">Reference proteome</keyword>
<dbReference type="EC" id="2.1.1.-" evidence="4"/>
<dbReference type="EMBL" id="CP003984">
    <property type="protein sequence ID" value="AII87803.1"/>
    <property type="molecule type" value="Genomic_DNA"/>
</dbReference>
<evidence type="ECO:0000256" key="2">
    <source>
        <dbReference type="ARBA" id="ARBA00022679"/>
    </source>
</evidence>
<dbReference type="GO" id="GO:0008170">
    <property type="term" value="F:N-methyltransferase activity"/>
    <property type="evidence" value="ECO:0007669"/>
    <property type="project" value="InterPro"/>
</dbReference>
<keyword evidence="1 6" id="KW-0489">Methyltransferase</keyword>
<dbReference type="PIRSF" id="PIRSF036758">
    <property type="entry name" value="Aden_M_ParB"/>
    <property type="match status" value="1"/>
</dbReference>
<dbReference type="InterPro" id="IPR036086">
    <property type="entry name" value="ParB/Sulfiredoxin_sf"/>
</dbReference>
<dbReference type="InterPro" id="IPR015840">
    <property type="entry name" value="DNA_MeTrfase_ParB"/>
</dbReference>
<dbReference type="InterPro" id="IPR002941">
    <property type="entry name" value="DNA_methylase_N4/N6"/>
</dbReference>
<gene>
    <name evidence="6" type="ORF">RCA23_c22800</name>
</gene>
<dbReference type="InterPro" id="IPR003115">
    <property type="entry name" value="ParB_N"/>
</dbReference>
<accession>A0AAN0RKA1</accession>
<evidence type="ECO:0000256" key="4">
    <source>
        <dbReference type="RuleBase" id="RU362026"/>
    </source>
</evidence>
<dbReference type="Gene3D" id="3.40.50.150">
    <property type="entry name" value="Vaccinia Virus protein VP39"/>
    <property type="match status" value="1"/>
</dbReference>
<protein>
    <recommendedName>
        <fullName evidence="4">Methyltransferase</fullName>
        <ecNumber evidence="4">2.1.1.-</ecNumber>
    </recommendedName>
</protein>
<dbReference type="GO" id="GO:0009007">
    <property type="term" value="F:site-specific DNA-methyltransferase (adenine-specific) activity"/>
    <property type="evidence" value="ECO:0007669"/>
    <property type="project" value="UniProtKB-EC"/>
</dbReference>
<comment type="catalytic activity">
    <reaction evidence="3">
        <text>a 2'-deoxyadenosine in DNA + S-adenosyl-L-methionine = an N(6)-methyl-2'-deoxyadenosine in DNA + S-adenosyl-L-homocysteine + H(+)</text>
        <dbReference type="Rhea" id="RHEA:15197"/>
        <dbReference type="Rhea" id="RHEA-COMP:12418"/>
        <dbReference type="Rhea" id="RHEA-COMP:12419"/>
        <dbReference type="ChEBI" id="CHEBI:15378"/>
        <dbReference type="ChEBI" id="CHEBI:57856"/>
        <dbReference type="ChEBI" id="CHEBI:59789"/>
        <dbReference type="ChEBI" id="CHEBI:90615"/>
        <dbReference type="ChEBI" id="CHEBI:90616"/>
        <dbReference type="EC" id="2.1.1.72"/>
    </reaction>
</comment>
<evidence type="ECO:0000256" key="3">
    <source>
        <dbReference type="ARBA" id="ARBA00047942"/>
    </source>
</evidence>
<evidence type="ECO:0000259" key="5">
    <source>
        <dbReference type="SMART" id="SM00470"/>
    </source>
</evidence>
<dbReference type="InterPro" id="IPR029063">
    <property type="entry name" value="SAM-dependent_MTases_sf"/>
</dbReference>
<dbReference type="InterPro" id="IPR001091">
    <property type="entry name" value="RM_Methyltransferase"/>
</dbReference>
<reference evidence="6 7" key="1">
    <citation type="journal article" date="2014" name="ISME J.">
        <title>Adaptation of an abundant Roseobacter RCA organism to pelagic systems revealed by genomic and transcriptomic analyses.</title>
        <authorList>
            <person name="Voget S."/>
            <person name="Wemheuer B."/>
            <person name="Brinkhoff T."/>
            <person name="Vollmers J."/>
            <person name="Dietrich S."/>
            <person name="Giebel H.A."/>
            <person name="Beardsley C."/>
            <person name="Sardemann C."/>
            <person name="Bakenhus I."/>
            <person name="Billerbeck S."/>
            <person name="Daniel R."/>
            <person name="Simon M."/>
        </authorList>
    </citation>
    <scope>NUCLEOTIDE SEQUENCE [LARGE SCALE GENOMIC DNA]</scope>
    <source>
        <strain evidence="6 7">RCA23</strain>
    </source>
</reference>
<dbReference type="SUPFAM" id="SSF53335">
    <property type="entry name" value="S-adenosyl-L-methionine-dependent methyltransferases"/>
    <property type="match status" value="1"/>
</dbReference>
<evidence type="ECO:0000313" key="6">
    <source>
        <dbReference type="EMBL" id="AII87803.1"/>
    </source>
</evidence>
<dbReference type="SMART" id="SM00470">
    <property type="entry name" value="ParB"/>
    <property type="match status" value="1"/>
</dbReference>
<dbReference type="AlphaFoldDB" id="A0AAN0RKA1"/>
<sequence length="429" mass="48085">MLLTTCSLGLGELRSSNSTPRKHSQRQIKKAKDLFAKQSIVVPIIVDEYHHIIDGHLRFMVARELGIENLNAVVVSEASTAEIIELELALNRLGEDSNWDEARLKEKLEQLLEFDVDLRFTGFEQAEIDKLLHFEIIDEAEQDWGNTAPVTRPGDIWRVGDHIIACVDALSPEAALSELDDLPLAKVCVTDPPYNVPTKGHIRTSHDHQEFAMAAGEMSDAEFEEFLNAFLRSALNLTTDKALFYVCMDWRHINHLNAAAKTQQLTPQNLCVWAKTNAGMGSFYRSQHELVAVYSRAKTFQNNINLGASGRYRTNIWHYDGVTSFGPTRTEDLIDHPTVKPTKLIADILLDCTSIGDWVLDPFLGSGTSCLAAEQVNRRCLGLELEPKFVDVALKRLKERCSLDAVHVQTGKSYADISRERLTKSEDAA</sequence>
<keyword evidence="2" id="KW-0808">Transferase</keyword>
<dbReference type="RefSeq" id="WP_044050466.1">
    <property type="nucleotide sequence ID" value="NZ_CP003984.1"/>
</dbReference>
<dbReference type="Proteomes" id="UP000028680">
    <property type="component" value="Chromosome"/>
</dbReference>
<name>A0AAN0RKA1_9RHOB</name>
<organism evidence="6 7">
    <name type="scientific">Planktomarina temperata RCA23</name>
    <dbReference type="NCBI Taxonomy" id="666509"/>
    <lineage>
        <taxon>Bacteria</taxon>
        <taxon>Pseudomonadati</taxon>
        <taxon>Pseudomonadota</taxon>
        <taxon>Alphaproteobacteria</taxon>
        <taxon>Rhodobacterales</taxon>
        <taxon>Paracoccaceae</taxon>
        <taxon>Planktomarina</taxon>
    </lineage>
</organism>
<dbReference type="Gene3D" id="3.90.1530.10">
    <property type="entry name" value="Conserved hypothetical protein from pyrococcus furiosus pfu- 392566-001, ParB domain"/>
    <property type="match status" value="1"/>
</dbReference>
<proteinExistence type="inferred from homology"/>
<dbReference type="PRINTS" id="PR00508">
    <property type="entry name" value="S21N4MTFRASE"/>
</dbReference>
<comment type="similarity">
    <text evidence="4">Belongs to the N(4)/N(6)-methyltransferase family.</text>
</comment>